<evidence type="ECO:0000313" key="1">
    <source>
        <dbReference type="EMBL" id="KGF52094.1"/>
    </source>
</evidence>
<evidence type="ECO:0000313" key="2">
    <source>
        <dbReference type="Proteomes" id="UP000029585"/>
    </source>
</evidence>
<dbReference type="AlphaFoldDB" id="A0A096D3I8"/>
<dbReference type="RefSeq" id="WP_044943770.1">
    <property type="nucleotide sequence ID" value="NZ_KN174170.1"/>
</dbReference>
<dbReference type="HOGENOM" id="CLU_174631_0_0_9"/>
<accession>A0A096D3I8</accession>
<name>A0A096D3I8_FLAPL</name>
<gene>
    <name evidence="1" type="ORF">HMPREF9460_04146</name>
</gene>
<sequence>MYHYMAALHQRFFQAPDFTQLEEEIEQTRQEVRDCLGQPERRKLMQLVDAQNLLREKISLASFIAGFKLAQEIAKELEVTLHGEETS</sequence>
<reference evidence="1 2" key="1">
    <citation type="submission" date="2011-08" db="EMBL/GenBank/DDBJ databases">
        <title>The Genome Sequence of Clostridium orbiscindens 1_3_50AFAA.</title>
        <authorList>
            <consortium name="The Broad Institute Genome Sequencing Platform"/>
            <person name="Earl A."/>
            <person name="Ward D."/>
            <person name="Feldgarden M."/>
            <person name="Gevers D."/>
            <person name="Daigneault M."/>
            <person name="Strauss J."/>
            <person name="Allen-Vercoe E."/>
            <person name="Young S.K."/>
            <person name="Zeng Q."/>
            <person name="Gargeya S."/>
            <person name="Fitzgerald M."/>
            <person name="Haas B."/>
            <person name="Abouelleil A."/>
            <person name="Alvarado L."/>
            <person name="Arachchi H.M."/>
            <person name="Berlin A."/>
            <person name="Brown A."/>
            <person name="Chapman S.B."/>
            <person name="Chen Z."/>
            <person name="Dunbar C."/>
            <person name="Freedman E."/>
            <person name="Gearin G."/>
            <person name="Gellesch M."/>
            <person name="Goldberg J."/>
            <person name="Griggs A."/>
            <person name="Gujja S."/>
            <person name="Heiman D."/>
            <person name="Howarth C."/>
            <person name="Larson L."/>
            <person name="Lui A."/>
            <person name="MacDonald P.J.P."/>
            <person name="Montmayeur A."/>
            <person name="Murphy C."/>
            <person name="Neiman D."/>
            <person name="Pearson M."/>
            <person name="Priest M."/>
            <person name="Roberts A."/>
            <person name="Saif S."/>
            <person name="Shea T."/>
            <person name="Shenoy N."/>
            <person name="Sisk P."/>
            <person name="Stolte C."/>
            <person name="Sykes S."/>
            <person name="Wortman J."/>
            <person name="Nusbaum C."/>
            <person name="Birren B."/>
        </authorList>
    </citation>
    <scope>NUCLEOTIDE SEQUENCE [LARGE SCALE GENOMIC DNA]</scope>
    <source>
        <strain evidence="1 2">1_3_50AFAA</strain>
    </source>
</reference>
<comment type="caution">
    <text evidence="1">The sequence shown here is derived from an EMBL/GenBank/DDBJ whole genome shotgun (WGS) entry which is preliminary data.</text>
</comment>
<proteinExistence type="predicted"/>
<dbReference type="EMBL" id="ADLO01000132">
    <property type="protein sequence ID" value="KGF52094.1"/>
    <property type="molecule type" value="Genomic_DNA"/>
</dbReference>
<dbReference type="PATRIC" id="fig|742738.3.peg.4256"/>
<organism evidence="1 2">
    <name type="scientific">Flavonifractor plautii 1_3_50AFAA</name>
    <dbReference type="NCBI Taxonomy" id="742738"/>
    <lineage>
        <taxon>Bacteria</taxon>
        <taxon>Bacillati</taxon>
        <taxon>Bacillota</taxon>
        <taxon>Clostridia</taxon>
        <taxon>Eubacteriales</taxon>
        <taxon>Oscillospiraceae</taxon>
        <taxon>Flavonifractor</taxon>
    </lineage>
</organism>
<dbReference type="Proteomes" id="UP000029585">
    <property type="component" value="Unassembled WGS sequence"/>
</dbReference>
<dbReference type="eggNOG" id="ENOG5033XJJ">
    <property type="taxonomic scope" value="Bacteria"/>
</dbReference>
<keyword evidence="2" id="KW-1185">Reference proteome</keyword>
<protein>
    <submittedName>
        <fullName evidence="1">Uncharacterized protein</fullName>
    </submittedName>
</protein>